<accession>A0ABV2YFN6</accession>
<name>A0ABV2YFN6_9ACTN</name>
<evidence type="ECO:0000256" key="2">
    <source>
        <dbReference type="SAM" id="MobiDB-lite"/>
    </source>
</evidence>
<proteinExistence type="inferred from homology"/>
<evidence type="ECO:0000259" key="3">
    <source>
        <dbReference type="Pfam" id="PF03816"/>
    </source>
</evidence>
<dbReference type="Proteomes" id="UP001550850">
    <property type="component" value="Unassembled WGS sequence"/>
</dbReference>
<evidence type="ECO:0000313" key="5">
    <source>
        <dbReference type="Proteomes" id="UP001550850"/>
    </source>
</evidence>
<comment type="caution">
    <text evidence="4">The sequence shown here is derived from an EMBL/GenBank/DDBJ whole genome shotgun (WGS) entry which is preliminary data.</text>
</comment>
<keyword evidence="5" id="KW-1185">Reference proteome</keyword>
<dbReference type="Pfam" id="PF03816">
    <property type="entry name" value="LytR_cpsA_psr"/>
    <property type="match status" value="1"/>
</dbReference>
<evidence type="ECO:0000313" key="4">
    <source>
        <dbReference type="EMBL" id="MEU3554537.1"/>
    </source>
</evidence>
<dbReference type="PANTHER" id="PTHR33392">
    <property type="entry name" value="POLYISOPRENYL-TEICHOIC ACID--PEPTIDOGLYCAN TEICHOIC ACID TRANSFERASE TAGU"/>
    <property type="match status" value="1"/>
</dbReference>
<dbReference type="Gene3D" id="3.40.630.190">
    <property type="entry name" value="LCP protein"/>
    <property type="match status" value="1"/>
</dbReference>
<comment type="similarity">
    <text evidence="1">Belongs to the LytR/CpsA/Psr (LCP) family.</text>
</comment>
<feature type="region of interest" description="Disordered" evidence="2">
    <location>
        <begin position="329"/>
        <end position="366"/>
    </location>
</feature>
<gene>
    <name evidence="4" type="ORF">AB0E65_10010</name>
</gene>
<dbReference type="NCBIfam" id="TIGR00350">
    <property type="entry name" value="lytR_cpsA_psr"/>
    <property type="match status" value="1"/>
</dbReference>
<protein>
    <submittedName>
        <fullName evidence="4">LCP family protein</fullName>
    </submittedName>
</protein>
<dbReference type="PANTHER" id="PTHR33392:SF6">
    <property type="entry name" value="POLYISOPRENYL-TEICHOIC ACID--PEPTIDOGLYCAN TEICHOIC ACID TRANSFERASE TAGU"/>
    <property type="match status" value="1"/>
</dbReference>
<feature type="domain" description="Cell envelope-related transcriptional attenuator" evidence="3">
    <location>
        <begin position="84"/>
        <end position="240"/>
    </location>
</feature>
<organism evidence="4 5">
    <name type="scientific">Streptomyces fragilis</name>
    <dbReference type="NCBI Taxonomy" id="67301"/>
    <lineage>
        <taxon>Bacteria</taxon>
        <taxon>Bacillati</taxon>
        <taxon>Actinomycetota</taxon>
        <taxon>Actinomycetes</taxon>
        <taxon>Kitasatosporales</taxon>
        <taxon>Streptomycetaceae</taxon>
        <taxon>Streptomyces</taxon>
    </lineage>
</organism>
<dbReference type="EMBL" id="JBEZUR010000011">
    <property type="protein sequence ID" value="MEU3554537.1"/>
    <property type="molecule type" value="Genomic_DNA"/>
</dbReference>
<sequence>MAVVTLGTLTAVLLIAAVLAGWAAYSRLSENVTSDDATAAELARHAAERPKRLAPDARNVLLIGSDTRSGKGNTRYGPNLGGERSDTTILLHLAGDRDSAVAVSLPRDLMVRVPACRDRDGRGTTAARLAQFNSAFSTGGPACTIRTVEKMTGVRVDHHMVIDFHGFKEMVDAVDGVDMCLAGPVRDKAAKLDLPAGRVTLDGEQALGWVRARKSLGDGSDTARMERQQRFLGALVQKVRSDHVLYNPLRLYPVLHAATSSLTTDPGLAGLRDLYGFVREVRGIPSERIRFTTVPREAYPADPNRDRLLQPAAGRLFRLLRHDRPVPVAAPTATARTGAVDASGVPAAPGPSPSFSGRTAAEDPCR</sequence>
<reference evidence="4 5" key="1">
    <citation type="submission" date="2024-06" db="EMBL/GenBank/DDBJ databases">
        <title>The Natural Products Discovery Center: Release of the First 8490 Sequenced Strains for Exploring Actinobacteria Biosynthetic Diversity.</title>
        <authorList>
            <person name="Kalkreuter E."/>
            <person name="Kautsar S.A."/>
            <person name="Yang D."/>
            <person name="Bader C.D."/>
            <person name="Teijaro C.N."/>
            <person name="Fluegel L."/>
            <person name="Davis C.M."/>
            <person name="Simpson J.R."/>
            <person name="Lauterbach L."/>
            <person name="Steele A.D."/>
            <person name="Gui C."/>
            <person name="Meng S."/>
            <person name="Li G."/>
            <person name="Viehrig K."/>
            <person name="Ye F."/>
            <person name="Su P."/>
            <person name="Kiefer A.F."/>
            <person name="Nichols A."/>
            <person name="Cepeda A.J."/>
            <person name="Yan W."/>
            <person name="Fan B."/>
            <person name="Jiang Y."/>
            <person name="Adhikari A."/>
            <person name="Zheng C.-J."/>
            <person name="Schuster L."/>
            <person name="Cowan T.M."/>
            <person name="Smanski M.J."/>
            <person name="Chevrette M.G."/>
            <person name="De Carvalho L.P.S."/>
            <person name="Shen B."/>
        </authorList>
    </citation>
    <scope>NUCLEOTIDE SEQUENCE [LARGE SCALE GENOMIC DNA]</scope>
    <source>
        <strain evidence="4 5">NPDC038104</strain>
    </source>
</reference>
<feature type="compositionally biased region" description="Low complexity" evidence="2">
    <location>
        <begin position="329"/>
        <end position="357"/>
    </location>
</feature>
<evidence type="ECO:0000256" key="1">
    <source>
        <dbReference type="ARBA" id="ARBA00006068"/>
    </source>
</evidence>
<dbReference type="InterPro" id="IPR050922">
    <property type="entry name" value="LytR/CpsA/Psr_CW_biosynth"/>
</dbReference>
<dbReference type="InterPro" id="IPR004474">
    <property type="entry name" value="LytR_CpsA_psr"/>
</dbReference>